<sequence length="231" mass="25687">MRVALYYTHAAENPLARAAAHWLGRDAFTGEPVRQSVADGISPERLAELTADPRRYGWHATLKAPFRLAEGRTLPELEQAAADFAAQRGPLPLTLDLQRLGPFFALTPAGDPSAINDFAADVVRAFEPFRAPLTEPEIARRRRSHLSPEQDRYLLDWGYPYVFDLFRLHMTLTGSVPDGEAGATERALRRHFRDFLGKPGQLDALAIFVQPDASRDFLVHSRIPLIAHGAA</sequence>
<evidence type="ECO:0000313" key="2">
    <source>
        <dbReference type="Proteomes" id="UP000199647"/>
    </source>
</evidence>
<gene>
    <name evidence="1" type="ORF">SAMN05216548_11112</name>
</gene>
<dbReference type="Proteomes" id="UP000199647">
    <property type="component" value="Unassembled WGS sequence"/>
</dbReference>
<dbReference type="Pfam" id="PF06299">
    <property type="entry name" value="DUF1045"/>
    <property type="match status" value="1"/>
</dbReference>
<dbReference type="OrthoDB" id="5801437at2"/>
<evidence type="ECO:0000313" key="1">
    <source>
        <dbReference type="EMBL" id="SER07697.1"/>
    </source>
</evidence>
<dbReference type="AlphaFoldDB" id="A0A1H9L920"/>
<organism evidence="1 2">
    <name type="scientific">Faunimonas pinastri</name>
    <dbReference type="NCBI Taxonomy" id="1855383"/>
    <lineage>
        <taxon>Bacteria</taxon>
        <taxon>Pseudomonadati</taxon>
        <taxon>Pseudomonadota</taxon>
        <taxon>Alphaproteobacteria</taxon>
        <taxon>Hyphomicrobiales</taxon>
        <taxon>Afifellaceae</taxon>
        <taxon>Faunimonas</taxon>
    </lineage>
</organism>
<name>A0A1H9L920_9HYPH</name>
<dbReference type="NCBIfam" id="TIGR03223">
    <property type="entry name" value="Phn_opern_protn"/>
    <property type="match status" value="1"/>
</dbReference>
<accession>A0A1H9L920</accession>
<keyword evidence="2" id="KW-1185">Reference proteome</keyword>
<proteinExistence type="predicted"/>
<dbReference type="STRING" id="1855383.SAMN05216548_11112"/>
<dbReference type="InterPro" id="IPR009389">
    <property type="entry name" value="DUF1045"/>
</dbReference>
<dbReference type="RefSeq" id="WP_092497657.1">
    <property type="nucleotide sequence ID" value="NZ_FOFG01000011.1"/>
</dbReference>
<dbReference type="EMBL" id="FOFG01000011">
    <property type="protein sequence ID" value="SER07697.1"/>
    <property type="molecule type" value="Genomic_DNA"/>
</dbReference>
<dbReference type="PIRSF" id="PIRSF033328">
    <property type="entry name" value="Phest_Mll4975"/>
    <property type="match status" value="1"/>
</dbReference>
<reference evidence="1 2" key="1">
    <citation type="submission" date="2016-10" db="EMBL/GenBank/DDBJ databases">
        <authorList>
            <person name="de Groot N.N."/>
        </authorList>
    </citation>
    <scope>NUCLEOTIDE SEQUENCE [LARGE SCALE GENOMIC DNA]</scope>
    <source>
        <strain evidence="1 2">A52C2</strain>
    </source>
</reference>
<protein>
    <submittedName>
        <fullName evidence="1">Putative phosphonate metabolism protein</fullName>
    </submittedName>
</protein>